<evidence type="ECO:0000313" key="1">
    <source>
        <dbReference type="EMBL" id="GFC60060.1"/>
    </source>
</evidence>
<organism evidence="1">
    <name type="scientific">Tanacetum cinerariifolium</name>
    <name type="common">Dalmatian daisy</name>
    <name type="synonym">Chrysanthemum cinerariifolium</name>
    <dbReference type="NCBI Taxonomy" id="118510"/>
    <lineage>
        <taxon>Eukaryota</taxon>
        <taxon>Viridiplantae</taxon>
        <taxon>Streptophyta</taxon>
        <taxon>Embryophyta</taxon>
        <taxon>Tracheophyta</taxon>
        <taxon>Spermatophyta</taxon>
        <taxon>Magnoliopsida</taxon>
        <taxon>eudicotyledons</taxon>
        <taxon>Gunneridae</taxon>
        <taxon>Pentapetalae</taxon>
        <taxon>asterids</taxon>
        <taxon>campanulids</taxon>
        <taxon>Asterales</taxon>
        <taxon>Asteraceae</taxon>
        <taxon>Asteroideae</taxon>
        <taxon>Anthemideae</taxon>
        <taxon>Anthemidinae</taxon>
        <taxon>Tanacetum</taxon>
    </lineage>
</organism>
<dbReference type="EMBL" id="BKCJ010983954">
    <property type="protein sequence ID" value="GFC60060.1"/>
    <property type="molecule type" value="Genomic_DNA"/>
</dbReference>
<gene>
    <name evidence="1" type="ORF">Tci_832030</name>
</gene>
<name>A0A699QEW3_TANCI</name>
<comment type="caution">
    <text evidence="1">The sequence shown here is derived from an EMBL/GenBank/DDBJ whole genome shotgun (WGS) entry which is preliminary data.</text>
</comment>
<reference evidence="1" key="1">
    <citation type="journal article" date="2019" name="Sci. Rep.">
        <title>Draft genome of Tanacetum cinerariifolium, the natural source of mosquito coil.</title>
        <authorList>
            <person name="Yamashiro T."/>
            <person name="Shiraishi A."/>
            <person name="Satake H."/>
            <person name="Nakayama K."/>
        </authorList>
    </citation>
    <scope>NUCLEOTIDE SEQUENCE</scope>
</reference>
<protein>
    <submittedName>
        <fullName evidence="1">WPP domain-interacting tail-anchored protein 1-like</fullName>
    </submittedName>
</protein>
<sequence>SDTNVKLQNAEACKVTRAEGQTDSVEDKCIILSEANDDLKKELSFVKGRVRKRDEGHAEILSHCDKASSDFSTDNKEALLSNSKVEMASNETVMDSTEAVRNINARQLKLFGLLFT</sequence>
<proteinExistence type="predicted"/>
<dbReference type="AlphaFoldDB" id="A0A699QEW3"/>
<accession>A0A699QEW3</accession>
<feature type="non-terminal residue" evidence="1">
    <location>
        <position position="1"/>
    </location>
</feature>